<gene>
    <name evidence="1" type="ORF">BWQ96_07359</name>
</gene>
<proteinExistence type="predicted"/>
<protein>
    <submittedName>
        <fullName evidence="1">Uncharacterized protein</fullName>
    </submittedName>
</protein>
<comment type="caution">
    <text evidence="1">The sequence shown here is derived from an EMBL/GenBank/DDBJ whole genome shotgun (WGS) entry which is preliminary data.</text>
</comment>
<evidence type="ECO:0000313" key="2">
    <source>
        <dbReference type="Proteomes" id="UP000247409"/>
    </source>
</evidence>
<reference evidence="1 2" key="1">
    <citation type="journal article" date="2018" name="Mol. Biol. Evol.">
        <title>Analysis of the draft genome of the red seaweed Gracilariopsis chorda provides insights into genome size evolution in Rhodophyta.</title>
        <authorList>
            <person name="Lee J."/>
            <person name="Yang E.C."/>
            <person name="Graf L."/>
            <person name="Yang J.H."/>
            <person name="Qiu H."/>
            <person name="Zel Zion U."/>
            <person name="Chan C.X."/>
            <person name="Stephens T.G."/>
            <person name="Weber A.P.M."/>
            <person name="Boo G.H."/>
            <person name="Boo S.M."/>
            <person name="Kim K.M."/>
            <person name="Shin Y."/>
            <person name="Jung M."/>
            <person name="Lee S.J."/>
            <person name="Yim H.S."/>
            <person name="Lee J.H."/>
            <person name="Bhattacharya D."/>
            <person name="Yoon H.S."/>
        </authorList>
    </citation>
    <scope>NUCLEOTIDE SEQUENCE [LARGE SCALE GENOMIC DNA]</scope>
    <source>
        <strain evidence="1 2">SKKU-2015</strain>
        <tissue evidence="1">Whole body</tissue>
    </source>
</reference>
<dbReference type="Proteomes" id="UP000247409">
    <property type="component" value="Unassembled WGS sequence"/>
</dbReference>
<sequence>MRGSVLIATCRDLVHALNVDNKEIFRRVTIEHDSYEDHHKVFREAPSAPEERCYDILCSSRIDPPNSQLAKARETLQDIRICGYEIIRASILSAVTSSTLHLKAILTAICTDYQYMHPLHLLMLIVRVLNLMLSYTMTAIDPSFLQHVAHSDVPKLLHRTRDQIEASLRGVQTFNETASLDVPHDCGRAWLRTSAENLIRAMFPPREKERAQTLRLQSTFQHPSKSLFLEMLFRLYGFQHVV</sequence>
<keyword evidence="2" id="KW-1185">Reference proteome</keyword>
<dbReference type="AlphaFoldDB" id="A0A2V3ILE2"/>
<dbReference type="OrthoDB" id="2215036at2759"/>
<organism evidence="1 2">
    <name type="scientific">Gracilariopsis chorda</name>
    <dbReference type="NCBI Taxonomy" id="448386"/>
    <lineage>
        <taxon>Eukaryota</taxon>
        <taxon>Rhodophyta</taxon>
        <taxon>Florideophyceae</taxon>
        <taxon>Rhodymeniophycidae</taxon>
        <taxon>Gracilariales</taxon>
        <taxon>Gracilariaceae</taxon>
        <taxon>Gracilariopsis</taxon>
    </lineage>
</organism>
<dbReference type="EMBL" id="NBIV01000145">
    <property type="protein sequence ID" value="PXF42912.1"/>
    <property type="molecule type" value="Genomic_DNA"/>
</dbReference>
<accession>A0A2V3ILE2</accession>
<name>A0A2V3ILE2_9FLOR</name>
<evidence type="ECO:0000313" key="1">
    <source>
        <dbReference type="EMBL" id="PXF42912.1"/>
    </source>
</evidence>